<dbReference type="InterPro" id="IPR029063">
    <property type="entry name" value="SAM-dependent_MTases_sf"/>
</dbReference>
<reference evidence="1" key="1">
    <citation type="submission" date="2020-07" db="EMBL/GenBank/DDBJ databases">
        <title>Huge and variable diversity of episymbiotic CPR bacteria and DPANN archaea in groundwater ecosystems.</title>
        <authorList>
            <person name="He C.Y."/>
            <person name="Keren R."/>
            <person name="Whittaker M."/>
            <person name="Farag I.F."/>
            <person name="Doudna J."/>
            <person name="Cate J.H.D."/>
            <person name="Banfield J.F."/>
        </authorList>
    </citation>
    <scope>NUCLEOTIDE SEQUENCE</scope>
    <source>
        <strain evidence="1">NC_groundwater_1664_Pr3_B-0.1um_52_9</strain>
    </source>
</reference>
<comment type="caution">
    <text evidence="1">The sequence shown here is derived from an EMBL/GenBank/DDBJ whole genome shotgun (WGS) entry which is preliminary data.</text>
</comment>
<organism evidence="1 2">
    <name type="scientific">Desulfomonile tiedjei</name>
    <dbReference type="NCBI Taxonomy" id="2358"/>
    <lineage>
        <taxon>Bacteria</taxon>
        <taxon>Pseudomonadati</taxon>
        <taxon>Thermodesulfobacteriota</taxon>
        <taxon>Desulfomonilia</taxon>
        <taxon>Desulfomonilales</taxon>
        <taxon>Desulfomonilaceae</taxon>
        <taxon>Desulfomonile</taxon>
    </lineage>
</organism>
<keyword evidence="1" id="KW-0489">Methyltransferase</keyword>
<dbReference type="CDD" id="cd02440">
    <property type="entry name" value="AdoMet_MTases"/>
    <property type="match status" value="1"/>
</dbReference>
<evidence type="ECO:0000313" key="2">
    <source>
        <dbReference type="Proteomes" id="UP000807825"/>
    </source>
</evidence>
<protein>
    <submittedName>
        <fullName evidence="1">Class I SAM-dependent methyltransferase</fullName>
    </submittedName>
</protein>
<proteinExistence type="predicted"/>
<dbReference type="Gene3D" id="3.40.50.150">
    <property type="entry name" value="Vaccinia Virus protein VP39"/>
    <property type="match status" value="1"/>
</dbReference>
<dbReference type="GO" id="GO:0008168">
    <property type="term" value="F:methyltransferase activity"/>
    <property type="evidence" value="ECO:0007669"/>
    <property type="project" value="UniProtKB-KW"/>
</dbReference>
<dbReference type="AlphaFoldDB" id="A0A9D6Z1W5"/>
<name>A0A9D6Z1W5_9BACT</name>
<accession>A0A9D6Z1W5</accession>
<dbReference type="PANTHER" id="PTHR43861">
    <property type="entry name" value="TRANS-ACONITATE 2-METHYLTRANSFERASE-RELATED"/>
    <property type="match status" value="1"/>
</dbReference>
<dbReference type="SUPFAM" id="SSF53335">
    <property type="entry name" value="S-adenosyl-L-methionine-dependent methyltransferases"/>
    <property type="match status" value="1"/>
</dbReference>
<gene>
    <name evidence="1" type="ORF">HY912_01505</name>
</gene>
<keyword evidence="1" id="KW-0808">Transferase</keyword>
<evidence type="ECO:0000313" key="1">
    <source>
        <dbReference type="EMBL" id="MBI5248144.1"/>
    </source>
</evidence>
<dbReference type="GO" id="GO:0032259">
    <property type="term" value="P:methylation"/>
    <property type="evidence" value="ECO:0007669"/>
    <property type="project" value="UniProtKB-KW"/>
</dbReference>
<dbReference type="Pfam" id="PF13489">
    <property type="entry name" value="Methyltransf_23"/>
    <property type="match status" value="1"/>
</dbReference>
<sequence>MSLISDSHGNIYGHNKRLQILLPLLSPQDIIVEFGCGTGYMITLPLLRLGYDAIGVDMDAPSIEYGRNVLREEGLPEDRLRCIDLRDLDLQPDCIIASEVLEHIPDDELEGVVAMLTSKLNTGGTLLITVPNGYGWFEAESWLWNSMTIGRLLERLRIVNAIIEMKKRIGIWDHAEMFSTLSSSPHVQRFTMSRICLLLERHGLRIEQRTGTVFFCGPFSHLFFSGVRPVTAFNLWLGSLLPDWAAGFIVVCRKPGELASQRIAP</sequence>
<dbReference type="Proteomes" id="UP000807825">
    <property type="component" value="Unassembled WGS sequence"/>
</dbReference>
<dbReference type="EMBL" id="JACRDE010000044">
    <property type="protein sequence ID" value="MBI5248144.1"/>
    <property type="molecule type" value="Genomic_DNA"/>
</dbReference>